<evidence type="ECO:0000313" key="3">
    <source>
        <dbReference type="Proteomes" id="UP000271974"/>
    </source>
</evidence>
<dbReference type="Proteomes" id="UP000271974">
    <property type="component" value="Unassembled WGS sequence"/>
</dbReference>
<evidence type="ECO:0000313" key="2">
    <source>
        <dbReference type="EMBL" id="RUS84591.1"/>
    </source>
</evidence>
<dbReference type="AlphaFoldDB" id="A0A3S1C6W3"/>
<protein>
    <submittedName>
        <fullName evidence="2">Uncharacterized protein</fullName>
    </submittedName>
</protein>
<name>A0A3S1C6W3_ELYCH</name>
<gene>
    <name evidence="2" type="ORF">EGW08_007618</name>
</gene>
<dbReference type="EMBL" id="RQTK01000200">
    <property type="protein sequence ID" value="RUS84591.1"/>
    <property type="molecule type" value="Genomic_DNA"/>
</dbReference>
<feature type="region of interest" description="Disordered" evidence="1">
    <location>
        <begin position="174"/>
        <end position="195"/>
    </location>
</feature>
<comment type="caution">
    <text evidence="2">The sequence shown here is derived from an EMBL/GenBank/DDBJ whole genome shotgun (WGS) entry which is preliminary data.</text>
</comment>
<keyword evidence="3" id="KW-1185">Reference proteome</keyword>
<organism evidence="2 3">
    <name type="scientific">Elysia chlorotica</name>
    <name type="common">Eastern emerald elysia</name>
    <name type="synonym">Sea slug</name>
    <dbReference type="NCBI Taxonomy" id="188477"/>
    <lineage>
        <taxon>Eukaryota</taxon>
        <taxon>Metazoa</taxon>
        <taxon>Spiralia</taxon>
        <taxon>Lophotrochozoa</taxon>
        <taxon>Mollusca</taxon>
        <taxon>Gastropoda</taxon>
        <taxon>Heterobranchia</taxon>
        <taxon>Euthyneura</taxon>
        <taxon>Panpulmonata</taxon>
        <taxon>Sacoglossa</taxon>
        <taxon>Placobranchoidea</taxon>
        <taxon>Plakobranchidae</taxon>
        <taxon>Elysia</taxon>
    </lineage>
</organism>
<sequence length="374" mass="41741">MKSGLGDKSKTELFKHLKPGRQALYFEELKGQLDRRFLLQLQGCSIALVLDSAALTLSSLVRKEAIASLLRKRTNELAILGATTLQFGKYYHQTFWWCLENATGWVVGVVAQISMESKVESFIRKNKKLHQQYALSFPLVEAEVSYKLATKTDDQKVQSTGYVGFTLLRLGEYRGSSPPRTKKSTKDYARKDEERGLKTLPPEDHVCVSKALFTDSGKLKSDLHSMCLAVHVASCTCVASTRSCNASLIRLMTTIWGWSTLSAVGATRSRQGGVELDQLGYVERRHFPAALSYDLGLDKKILLRPTEIFWTGYTDISQGDSDVRAPATEGEGLRARAQGLSRNTRQLACLSPILYVDQDCCGKFHVRAKELFPE</sequence>
<proteinExistence type="predicted"/>
<reference evidence="2 3" key="1">
    <citation type="submission" date="2019-01" db="EMBL/GenBank/DDBJ databases">
        <title>A draft genome assembly of the solar-powered sea slug Elysia chlorotica.</title>
        <authorList>
            <person name="Cai H."/>
            <person name="Li Q."/>
            <person name="Fang X."/>
            <person name="Li J."/>
            <person name="Curtis N.E."/>
            <person name="Altenburger A."/>
            <person name="Shibata T."/>
            <person name="Feng M."/>
            <person name="Maeda T."/>
            <person name="Schwartz J.A."/>
            <person name="Shigenobu S."/>
            <person name="Lundholm N."/>
            <person name="Nishiyama T."/>
            <person name="Yang H."/>
            <person name="Hasebe M."/>
            <person name="Li S."/>
            <person name="Pierce S.K."/>
            <person name="Wang J."/>
        </authorList>
    </citation>
    <scope>NUCLEOTIDE SEQUENCE [LARGE SCALE GENOMIC DNA]</scope>
    <source>
        <strain evidence="2">EC2010</strain>
        <tissue evidence="2">Whole organism of an adult</tissue>
    </source>
</reference>
<feature type="compositionally biased region" description="Basic and acidic residues" evidence="1">
    <location>
        <begin position="184"/>
        <end position="195"/>
    </location>
</feature>
<evidence type="ECO:0000256" key="1">
    <source>
        <dbReference type="SAM" id="MobiDB-lite"/>
    </source>
</evidence>
<accession>A0A3S1C6W3</accession>